<dbReference type="EMBL" id="JAUSUE010000002">
    <property type="protein sequence ID" value="MDQ0202789.1"/>
    <property type="molecule type" value="Genomic_DNA"/>
</dbReference>
<sequence>MTCFVSALLAILLIMFPYDIKNSSKLINIDSTLFRNSKNFCYIIKLAAININEWKYTVRQIDCGELAVNDLITNRAPLTKLKQLFDPIAIEKTPPVLVSTIQD</sequence>
<reference evidence="1 2" key="1">
    <citation type="submission" date="2023-07" db="EMBL/GenBank/DDBJ databases">
        <title>Genomic Encyclopedia of Type Strains, Phase IV (KMG-IV): sequencing the most valuable type-strain genomes for metagenomic binning, comparative biology and taxonomic classification.</title>
        <authorList>
            <person name="Goeker M."/>
        </authorList>
    </citation>
    <scope>NUCLEOTIDE SEQUENCE [LARGE SCALE GENOMIC DNA]</scope>
    <source>
        <strain evidence="1 2">DSM 16980</strain>
    </source>
</reference>
<name>A0ABT9Y4N2_9FIRM</name>
<evidence type="ECO:0000313" key="2">
    <source>
        <dbReference type="Proteomes" id="UP001239167"/>
    </source>
</evidence>
<dbReference type="Proteomes" id="UP001239167">
    <property type="component" value="Unassembled WGS sequence"/>
</dbReference>
<evidence type="ECO:0000313" key="1">
    <source>
        <dbReference type="EMBL" id="MDQ0202789.1"/>
    </source>
</evidence>
<protein>
    <submittedName>
        <fullName evidence="1">Uncharacterized protein</fullName>
    </submittedName>
</protein>
<dbReference type="RefSeq" id="WP_307222702.1">
    <property type="nucleotide sequence ID" value="NZ_JAUSUE010000002.1"/>
</dbReference>
<gene>
    <name evidence="1" type="ORF">J2S01_000482</name>
</gene>
<organism evidence="1 2">
    <name type="scientific">Pectinatus haikarae</name>
    <dbReference type="NCBI Taxonomy" id="349096"/>
    <lineage>
        <taxon>Bacteria</taxon>
        <taxon>Bacillati</taxon>
        <taxon>Bacillota</taxon>
        <taxon>Negativicutes</taxon>
        <taxon>Selenomonadales</taxon>
        <taxon>Selenomonadaceae</taxon>
        <taxon>Pectinatus</taxon>
    </lineage>
</organism>
<comment type="caution">
    <text evidence="1">The sequence shown here is derived from an EMBL/GenBank/DDBJ whole genome shotgun (WGS) entry which is preliminary data.</text>
</comment>
<keyword evidence="2" id="KW-1185">Reference proteome</keyword>
<accession>A0ABT9Y4N2</accession>
<proteinExistence type="predicted"/>